<evidence type="ECO:0000256" key="1">
    <source>
        <dbReference type="ARBA" id="ARBA00007637"/>
    </source>
</evidence>
<evidence type="ECO:0000313" key="6">
    <source>
        <dbReference type="Proteomes" id="UP001549366"/>
    </source>
</evidence>
<keyword evidence="2" id="KW-0560">Oxidoreductase</keyword>
<organism evidence="5 6">
    <name type="scientific">Endozoicomonas lisbonensis</name>
    <dbReference type="NCBI Taxonomy" id="3120522"/>
    <lineage>
        <taxon>Bacteria</taxon>
        <taxon>Pseudomonadati</taxon>
        <taxon>Pseudomonadota</taxon>
        <taxon>Gammaproteobacteria</taxon>
        <taxon>Oceanospirillales</taxon>
        <taxon>Endozoicomonadaceae</taxon>
        <taxon>Endozoicomonas</taxon>
    </lineage>
</organism>
<comment type="caution">
    <text evidence="5">The sequence shown here is derived from an EMBL/GenBank/DDBJ whole genome shotgun (WGS) entry which is preliminary data.</text>
</comment>
<gene>
    <name evidence="5" type="ORF">V5J35_003843</name>
</gene>
<accession>A0ABV2SLK0</accession>
<evidence type="ECO:0000256" key="3">
    <source>
        <dbReference type="ARBA" id="ARBA00023027"/>
    </source>
</evidence>
<keyword evidence="3" id="KW-0520">NAD</keyword>
<evidence type="ECO:0000259" key="4">
    <source>
        <dbReference type="Pfam" id="PF01370"/>
    </source>
</evidence>
<dbReference type="Proteomes" id="UP001549366">
    <property type="component" value="Unassembled WGS sequence"/>
</dbReference>
<sequence length="233" mass="26331">MTKKTICITGHKGSIGQVLTTGLKEEYELILIDLPDTNILDYERFKNKLKDQNIDAIIHLAWNCKVENFSSKKADPNNLIMANNVYEVALNLNIPKVIMASSVHTHDVYKIINKELNLVIDLNTKPNPVSPYGESKIQLEKTGKKISKKGLQVICIRFGGVCSQENPWSDTPYLGLSHPDCVDLLDKCIKSNIKNNFLIIYGISDNDKAFHNLKNTINWIPKIKATDFYNISN</sequence>
<dbReference type="RefSeq" id="WP_354008714.1">
    <property type="nucleotide sequence ID" value="NZ_JBEWTA010000001.1"/>
</dbReference>
<comment type="similarity">
    <text evidence="1">Belongs to the NAD(P)-dependent epimerase/dehydratase family.</text>
</comment>
<evidence type="ECO:0000256" key="2">
    <source>
        <dbReference type="ARBA" id="ARBA00023002"/>
    </source>
</evidence>
<dbReference type="EMBL" id="JBEWTB010000002">
    <property type="protein sequence ID" value="MET4758651.1"/>
    <property type="molecule type" value="Genomic_DNA"/>
</dbReference>
<reference evidence="5 6" key="1">
    <citation type="submission" date="2024-06" db="EMBL/GenBank/DDBJ databases">
        <title>Genomic Encyclopedia of Type Strains, Phase V (KMG-V): Genome sequencing to study the core and pangenomes of soil and plant-associated prokaryotes.</title>
        <authorList>
            <person name="Whitman W."/>
        </authorList>
    </citation>
    <scope>NUCLEOTIDE SEQUENCE [LARGE SCALE GENOMIC DNA]</scope>
    <source>
        <strain evidence="5 6">NE40</strain>
    </source>
</reference>
<dbReference type="PANTHER" id="PTHR43103:SF5">
    <property type="entry name" value="4-EPIMERASE, PUTATIVE (AFU_ORTHOLOGUE AFUA_7G00360)-RELATED"/>
    <property type="match status" value="1"/>
</dbReference>
<name>A0ABV2SLK0_9GAMM</name>
<dbReference type="InterPro" id="IPR036291">
    <property type="entry name" value="NAD(P)-bd_dom_sf"/>
</dbReference>
<dbReference type="Gene3D" id="3.40.50.720">
    <property type="entry name" value="NAD(P)-binding Rossmann-like Domain"/>
    <property type="match status" value="1"/>
</dbReference>
<dbReference type="InterPro" id="IPR001509">
    <property type="entry name" value="Epimerase_deHydtase"/>
</dbReference>
<feature type="domain" description="NAD-dependent epimerase/dehydratase" evidence="4">
    <location>
        <begin position="6"/>
        <end position="165"/>
    </location>
</feature>
<protein>
    <submittedName>
        <fullName evidence="5">Nucleoside-diphosphate-sugar epimerase</fullName>
    </submittedName>
</protein>
<dbReference type="SUPFAM" id="SSF51735">
    <property type="entry name" value="NAD(P)-binding Rossmann-fold domains"/>
    <property type="match status" value="1"/>
</dbReference>
<proteinExistence type="inferred from homology"/>
<dbReference type="Pfam" id="PF01370">
    <property type="entry name" value="Epimerase"/>
    <property type="match status" value="1"/>
</dbReference>
<evidence type="ECO:0000313" key="5">
    <source>
        <dbReference type="EMBL" id="MET4758651.1"/>
    </source>
</evidence>
<dbReference type="PANTHER" id="PTHR43103">
    <property type="entry name" value="NUCLEOSIDE-DIPHOSPHATE-SUGAR EPIMERASE"/>
    <property type="match status" value="1"/>
</dbReference>
<keyword evidence="6" id="KW-1185">Reference proteome</keyword>